<keyword evidence="3" id="KW-1185">Reference proteome</keyword>
<gene>
    <name evidence="2" type="ORF">BC751_1235</name>
</gene>
<name>A0A4Q7P6S7_9BACT</name>
<evidence type="ECO:0000313" key="3">
    <source>
        <dbReference type="Proteomes" id="UP000292209"/>
    </source>
</evidence>
<dbReference type="Proteomes" id="UP000292209">
    <property type="component" value="Unassembled WGS sequence"/>
</dbReference>
<proteinExistence type="predicted"/>
<protein>
    <recommendedName>
        <fullName evidence="1">Copper-binding protein MbnP-like domain-containing protein</fullName>
    </recommendedName>
</protein>
<evidence type="ECO:0000313" key="2">
    <source>
        <dbReference type="EMBL" id="RZS95695.1"/>
    </source>
</evidence>
<comment type="caution">
    <text evidence="2">The sequence shown here is derived from an EMBL/GenBank/DDBJ whole genome shotgun (WGS) entry which is preliminary data.</text>
</comment>
<reference evidence="2 3" key="1">
    <citation type="submission" date="2019-02" db="EMBL/GenBank/DDBJ databases">
        <title>Genomic Encyclopedia of Archaeal and Bacterial Type Strains, Phase II (KMG-II): from individual species to whole genera.</title>
        <authorList>
            <person name="Goeker M."/>
        </authorList>
    </citation>
    <scope>NUCLEOTIDE SEQUENCE [LARGE SCALE GENOMIC DNA]</scope>
    <source>
        <strain evidence="2 3">DSM 21411</strain>
    </source>
</reference>
<evidence type="ECO:0000259" key="1">
    <source>
        <dbReference type="Pfam" id="PF20243"/>
    </source>
</evidence>
<organism evidence="2 3">
    <name type="scientific">Cecembia calidifontis</name>
    <dbReference type="NCBI Taxonomy" id="1187080"/>
    <lineage>
        <taxon>Bacteria</taxon>
        <taxon>Pseudomonadati</taxon>
        <taxon>Bacteroidota</taxon>
        <taxon>Cytophagia</taxon>
        <taxon>Cytophagales</taxon>
        <taxon>Cyclobacteriaceae</taxon>
        <taxon>Cecembia</taxon>
    </lineage>
</organism>
<feature type="domain" description="Copper-binding protein MbnP-like" evidence="1">
    <location>
        <begin position="44"/>
        <end position="265"/>
    </location>
</feature>
<dbReference type="EMBL" id="SGXG01000001">
    <property type="protein sequence ID" value="RZS95695.1"/>
    <property type="molecule type" value="Genomic_DNA"/>
</dbReference>
<accession>A0A4Q7P6S7</accession>
<dbReference type="InterPro" id="IPR046863">
    <property type="entry name" value="MbnP-like_dom"/>
</dbReference>
<sequence length="289" mass="32702">MPYKKQLPKMKKFKSLQYIISALLLSVSLWSCQESENPDLNETGEMIVKFDNYVGNRPLVLDPPGSTNYRYMLPNGQEFNITRFGYYISHIKLEGPNGEVFVDPMLASAAEIKGYYRVDQSDPSTFEIHLKDIPAGQYNKISFNLGVKEDGIVEGAVAGILDRAAGGWFWNWNSGFIHYMFEGHSPASERVQGDLRNRIRLHLGGWKNISPTDGTPQRFFDNNVTISLPFDATVRVNKAMRPSPHIHMDLLQVIGQADFAIDNNIHTPSEGRPFVQRLSDAFVVDHTHQ</sequence>
<dbReference type="Pfam" id="PF20243">
    <property type="entry name" value="MbnP"/>
    <property type="match status" value="1"/>
</dbReference>
<dbReference type="AlphaFoldDB" id="A0A4Q7P6S7"/>